<evidence type="ECO:0000256" key="4">
    <source>
        <dbReference type="ARBA" id="ARBA00023136"/>
    </source>
</evidence>
<dbReference type="EMBL" id="KQ030574">
    <property type="protein sequence ID" value="KJZ71449.1"/>
    <property type="molecule type" value="Genomic_DNA"/>
</dbReference>
<dbReference type="InterPro" id="IPR008253">
    <property type="entry name" value="Marvel"/>
</dbReference>
<keyword evidence="9" id="KW-1185">Reference proteome</keyword>
<dbReference type="GO" id="GO:0016020">
    <property type="term" value="C:membrane"/>
    <property type="evidence" value="ECO:0007669"/>
    <property type="project" value="UniProtKB-SubCell"/>
</dbReference>
<evidence type="ECO:0000259" key="7">
    <source>
        <dbReference type="Pfam" id="PF01284"/>
    </source>
</evidence>
<dbReference type="Proteomes" id="UP000054481">
    <property type="component" value="Unassembled WGS sequence"/>
</dbReference>
<protein>
    <recommendedName>
        <fullName evidence="7">MARVEL domain-containing protein</fullName>
    </recommendedName>
</protein>
<evidence type="ECO:0000256" key="3">
    <source>
        <dbReference type="ARBA" id="ARBA00022989"/>
    </source>
</evidence>
<dbReference type="OrthoDB" id="5284712at2759"/>
<dbReference type="PANTHER" id="PTHR37451:SF3">
    <property type="entry name" value="MARVEL DOMAIN-CONTAINING PROTEIN"/>
    <property type="match status" value="1"/>
</dbReference>
<feature type="transmembrane region" description="Helical" evidence="6">
    <location>
        <begin position="16"/>
        <end position="37"/>
    </location>
</feature>
<comment type="subcellular location">
    <subcellularLocation>
        <location evidence="1">Membrane</location>
        <topology evidence="1">Multi-pass membrane protein</topology>
    </subcellularLocation>
</comment>
<reference evidence="8 9" key="1">
    <citation type="journal article" date="2014" name="Genome Biol. Evol.">
        <title>Comparative genomics and transcriptomics analyses reveal divergent lifestyle features of nematode endoparasitic fungus Hirsutella minnesotensis.</title>
        <authorList>
            <person name="Lai Y."/>
            <person name="Liu K."/>
            <person name="Zhang X."/>
            <person name="Zhang X."/>
            <person name="Li K."/>
            <person name="Wang N."/>
            <person name="Shu C."/>
            <person name="Wu Y."/>
            <person name="Wang C."/>
            <person name="Bushley K.E."/>
            <person name="Xiang M."/>
            <person name="Liu X."/>
        </authorList>
    </citation>
    <scope>NUCLEOTIDE SEQUENCE [LARGE SCALE GENOMIC DNA]</scope>
    <source>
        <strain evidence="8 9">3608</strain>
    </source>
</reference>
<feature type="region of interest" description="Disordered" evidence="5">
    <location>
        <begin position="193"/>
        <end position="285"/>
    </location>
</feature>
<evidence type="ECO:0000313" key="9">
    <source>
        <dbReference type="Proteomes" id="UP000054481"/>
    </source>
</evidence>
<keyword evidence="2 6" id="KW-0812">Transmembrane</keyword>
<feature type="transmembrane region" description="Helical" evidence="6">
    <location>
        <begin position="49"/>
        <end position="71"/>
    </location>
</feature>
<evidence type="ECO:0000313" key="8">
    <source>
        <dbReference type="EMBL" id="KJZ71449.1"/>
    </source>
</evidence>
<keyword evidence="4 6" id="KW-0472">Membrane</keyword>
<dbReference type="PANTHER" id="PTHR37451">
    <property type="entry name" value="MARVEL DOMAIN"/>
    <property type="match status" value="1"/>
</dbReference>
<evidence type="ECO:0000256" key="5">
    <source>
        <dbReference type="SAM" id="MobiDB-lite"/>
    </source>
</evidence>
<feature type="domain" description="MARVEL" evidence="7">
    <location>
        <begin position="14"/>
        <end position="137"/>
    </location>
</feature>
<gene>
    <name evidence="8" type="ORF">HIM_09173</name>
</gene>
<proteinExistence type="predicted"/>
<name>A0A0F8A397_9HYPO</name>
<organism evidence="8 9">
    <name type="scientific">Hirsutella minnesotensis 3608</name>
    <dbReference type="NCBI Taxonomy" id="1043627"/>
    <lineage>
        <taxon>Eukaryota</taxon>
        <taxon>Fungi</taxon>
        <taxon>Dikarya</taxon>
        <taxon>Ascomycota</taxon>
        <taxon>Pezizomycotina</taxon>
        <taxon>Sordariomycetes</taxon>
        <taxon>Hypocreomycetidae</taxon>
        <taxon>Hypocreales</taxon>
        <taxon>Ophiocordycipitaceae</taxon>
        <taxon>Hirsutella</taxon>
    </lineage>
</organism>
<accession>A0A0F8A397</accession>
<dbReference type="Pfam" id="PF01284">
    <property type="entry name" value="MARVEL"/>
    <property type="match status" value="1"/>
</dbReference>
<keyword evidence="3 6" id="KW-1133">Transmembrane helix</keyword>
<feature type="transmembrane region" description="Helical" evidence="6">
    <location>
        <begin position="83"/>
        <end position="104"/>
    </location>
</feature>
<evidence type="ECO:0000256" key="6">
    <source>
        <dbReference type="SAM" id="Phobius"/>
    </source>
</evidence>
<dbReference type="AlphaFoldDB" id="A0A0F8A397"/>
<evidence type="ECO:0000256" key="1">
    <source>
        <dbReference type="ARBA" id="ARBA00004141"/>
    </source>
</evidence>
<sequence>MVALEWDSNQIPRFKVILHGLQIVLTLTMWCLEIAVFTGKDAKVVVNNAWTFSMCFLSIPAWVYLIMAPRFPGARRIAEPKAMLVIDVLFTVLWLSAFATQAAYNTAGHCGAVCNLSKAIVGLGVFNTLLWAGTSFLSAWTLQYYNFHGTLPGYDTHKLLAGGGGGGITNIDPDKAAFSMADDEYERVHMDDHEANSSPYGGSARYGHANPYSAEDYDDPNRYGTLPPRGETLLNADTEYTSGGGMAPGRTPSPYHGGGGSHGHYSDEPAQFPAGNYDRIHPLRE</sequence>
<evidence type="ECO:0000256" key="2">
    <source>
        <dbReference type="ARBA" id="ARBA00022692"/>
    </source>
</evidence>